<feature type="region of interest" description="Disordered" evidence="1">
    <location>
        <begin position="164"/>
        <end position="197"/>
    </location>
</feature>
<dbReference type="AlphaFoldDB" id="A0A0B6Z0G3"/>
<sequence>AISAWKIMSQLKGRPEENVPDTNSQISACQISDDRGAKDDQLARQLQGVKEELKCYFNMKLQELFDYLMEKQETQWQKVNNKNSQIEKMFQEHLDTLSKNVSSTVELQESSLKQYIQQHFDVFEERFERIIQGSNAGYTPDAVYLGVSHQEPEVVHPQDIHNRHSMTKQKHSISLHGHENNQETNDDKNMPNSTLFW</sequence>
<evidence type="ECO:0000313" key="2">
    <source>
        <dbReference type="EMBL" id="CEK61877.1"/>
    </source>
</evidence>
<feature type="compositionally biased region" description="Basic and acidic residues" evidence="1">
    <location>
        <begin position="176"/>
        <end position="189"/>
    </location>
</feature>
<dbReference type="EMBL" id="HACG01015012">
    <property type="protein sequence ID" value="CEK61877.1"/>
    <property type="molecule type" value="Transcribed_RNA"/>
</dbReference>
<gene>
    <name evidence="2" type="primary">ORF43551</name>
</gene>
<name>A0A0B6Z0G3_9EUPU</name>
<organism evidence="2">
    <name type="scientific">Arion vulgaris</name>
    <dbReference type="NCBI Taxonomy" id="1028688"/>
    <lineage>
        <taxon>Eukaryota</taxon>
        <taxon>Metazoa</taxon>
        <taxon>Spiralia</taxon>
        <taxon>Lophotrochozoa</taxon>
        <taxon>Mollusca</taxon>
        <taxon>Gastropoda</taxon>
        <taxon>Heterobranchia</taxon>
        <taxon>Euthyneura</taxon>
        <taxon>Panpulmonata</taxon>
        <taxon>Eupulmonata</taxon>
        <taxon>Stylommatophora</taxon>
        <taxon>Helicina</taxon>
        <taxon>Arionoidea</taxon>
        <taxon>Arionidae</taxon>
        <taxon>Arion</taxon>
    </lineage>
</organism>
<proteinExistence type="predicted"/>
<evidence type="ECO:0000256" key="1">
    <source>
        <dbReference type="SAM" id="MobiDB-lite"/>
    </source>
</evidence>
<accession>A0A0B6Z0G3</accession>
<feature type="compositionally biased region" description="Basic residues" evidence="1">
    <location>
        <begin position="164"/>
        <end position="173"/>
    </location>
</feature>
<protein>
    <submittedName>
        <fullName evidence="2">Uncharacterized protein</fullName>
    </submittedName>
</protein>
<reference evidence="2" key="1">
    <citation type="submission" date="2014-12" db="EMBL/GenBank/DDBJ databases">
        <title>Insight into the proteome of Arion vulgaris.</title>
        <authorList>
            <person name="Aradska J."/>
            <person name="Bulat T."/>
            <person name="Smidak R."/>
            <person name="Sarate P."/>
            <person name="Gangsoo J."/>
            <person name="Sialana F."/>
            <person name="Bilban M."/>
            <person name="Lubec G."/>
        </authorList>
    </citation>
    <scope>NUCLEOTIDE SEQUENCE</scope>
    <source>
        <tissue evidence="2">Skin</tissue>
    </source>
</reference>
<feature type="non-terminal residue" evidence="2">
    <location>
        <position position="1"/>
    </location>
</feature>
<feature type="non-terminal residue" evidence="2">
    <location>
        <position position="197"/>
    </location>
</feature>